<reference evidence="2" key="1">
    <citation type="journal article" date="2005" name="Nature">
        <title>The map-based sequence of the rice genome.</title>
        <authorList>
            <consortium name="International rice genome sequencing project (IRGSP)"/>
            <person name="Matsumoto T."/>
            <person name="Wu J."/>
            <person name="Kanamori H."/>
            <person name="Katayose Y."/>
            <person name="Fujisawa M."/>
            <person name="Namiki N."/>
            <person name="Mizuno H."/>
            <person name="Yamamoto K."/>
            <person name="Antonio B.A."/>
            <person name="Baba T."/>
            <person name="Sakata K."/>
            <person name="Nagamura Y."/>
            <person name="Aoki H."/>
            <person name="Arikawa K."/>
            <person name="Arita K."/>
            <person name="Bito T."/>
            <person name="Chiden Y."/>
            <person name="Fujitsuka N."/>
            <person name="Fukunaka R."/>
            <person name="Hamada M."/>
            <person name="Harada C."/>
            <person name="Hayashi A."/>
            <person name="Hijishita S."/>
            <person name="Honda M."/>
            <person name="Hosokawa S."/>
            <person name="Ichikawa Y."/>
            <person name="Idonuma A."/>
            <person name="Iijima M."/>
            <person name="Ikeda M."/>
            <person name="Ikeno M."/>
            <person name="Ito K."/>
            <person name="Ito S."/>
            <person name="Ito T."/>
            <person name="Ito Y."/>
            <person name="Ito Y."/>
            <person name="Iwabuchi A."/>
            <person name="Kamiya K."/>
            <person name="Karasawa W."/>
            <person name="Kurita K."/>
            <person name="Katagiri S."/>
            <person name="Kikuta A."/>
            <person name="Kobayashi H."/>
            <person name="Kobayashi N."/>
            <person name="Machita K."/>
            <person name="Maehara T."/>
            <person name="Masukawa M."/>
            <person name="Mizubayashi T."/>
            <person name="Mukai Y."/>
            <person name="Nagasaki H."/>
            <person name="Nagata Y."/>
            <person name="Naito S."/>
            <person name="Nakashima M."/>
            <person name="Nakama Y."/>
            <person name="Nakamichi Y."/>
            <person name="Nakamura M."/>
            <person name="Meguro A."/>
            <person name="Negishi M."/>
            <person name="Ohta I."/>
            <person name="Ohta T."/>
            <person name="Okamoto M."/>
            <person name="Ono N."/>
            <person name="Saji S."/>
            <person name="Sakaguchi M."/>
            <person name="Sakai K."/>
            <person name="Shibata M."/>
            <person name="Shimokawa T."/>
            <person name="Song J."/>
            <person name="Takazaki Y."/>
            <person name="Terasawa K."/>
            <person name="Tsugane M."/>
            <person name="Tsuji K."/>
            <person name="Ueda S."/>
            <person name="Waki K."/>
            <person name="Yamagata H."/>
            <person name="Yamamoto M."/>
            <person name="Yamamoto S."/>
            <person name="Yamane H."/>
            <person name="Yoshiki S."/>
            <person name="Yoshihara R."/>
            <person name="Yukawa K."/>
            <person name="Zhong H."/>
            <person name="Yano M."/>
            <person name="Yuan Q."/>
            <person name="Ouyang S."/>
            <person name="Liu J."/>
            <person name="Jones K.M."/>
            <person name="Gansberger K."/>
            <person name="Moffat K."/>
            <person name="Hill J."/>
            <person name="Bera J."/>
            <person name="Fadrosh D."/>
            <person name="Jin S."/>
            <person name="Johri S."/>
            <person name="Kim M."/>
            <person name="Overton L."/>
            <person name="Reardon M."/>
            <person name="Tsitrin T."/>
            <person name="Vuong H."/>
            <person name="Weaver B."/>
            <person name="Ciecko A."/>
            <person name="Tallon L."/>
            <person name="Jackson J."/>
            <person name="Pai G."/>
            <person name="Aken S.V."/>
            <person name="Utterback T."/>
            <person name="Reidmuller S."/>
            <person name="Feldblyum T."/>
            <person name="Hsiao J."/>
            <person name="Zismann V."/>
            <person name="Iobst S."/>
            <person name="de Vazeille A.R."/>
            <person name="Buell C.R."/>
            <person name="Ying K."/>
            <person name="Li Y."/>
            <person name="Lu T."/>
            <person name="Huang Y."/>
            <person name="Zhao Q."/>
            <person name="Feng Q."/>
            <person name="Zhang L."/>
            <person name="Zhu J."/>
            <person name="Weng Q."/>
            <person name="Mu J."/>
            <person name="Lu Y."/>
            <person name="Fan D."/>
            <person name="Liu Y."/>
            <person name="Guan J."/>
            <person name="Zhang Y."/>
            <person name="Yu S."/>
            <person name="Liu X."/>
            <person name="Zhang Y."/>
            <person name="Hong G."/>
            <person name="Han B."/>
            <person name="Choisne N."/>
            <person name="Demange N."/>
            <person name="Orjeda G."/>
            <person name="Samain S."/>
            <person name="Cattolico L."/>
            <person name="Pelletier E."/>
            <person name="Couloux A."/>
            <person name="Segurens B."/>
            <person name="Wincker P."/>
            <person name="D'Hont A."/>
            <person name="Scarpelli C."/>
            <person name="Weissenbach J."/>
            <person name="Salanoubat M."/>
            <person name="Quetier F."/>
            <person name="Yu Y."/>
            <person name="Kim H.R."/>
            <person name="Rambo T."/>
            <person name="Currie J."/>
            <person name="Collura K."/>
            <person name="Luo M."/>
            <person name="Yang T."/>
            <person name="Ammiraju J.S.S."/>
            <person name="Engler F."/>
            <person name="Soderlund C."/>
            <person name="Wing R.A."/>
            <person name="Palmer L.E."/>
            <person name="de la Bastide M."/>
            <person name="Spiegel L."/>
            <person name="Nascimento L."/>
            <person name="Zutavern T."/>
            <person name="O'Shaughnessy A."/>
            <person name="Dike S."/>
            <person name="Dedhia N."/>
            <person name="Preston R."/>
            <person name="Balija V."/>
            <person name="McCombie W.R."/>
            <person name="Chow T."/>
            <person name="Chen H."/>
            <person name="Chung M."/>
            <person name="Chen C."/>
            <person name="Shaw J."/>
            <person name="Wu H."/>
            <person name="Hsiao K."/>
            <person name="Chao Y."/>
            <person name="Chu M."/>
            <person name="Cheng C."/>
            <person name="Hour A."/>
            <person name="Lee P."/>
            <person name="Lin S."/>
            <person name="Lin Y."/>
            <person name="Liou J."/>
            <person name="Liu S."/>
            <person name="Hsing Y."/>
            <person name="Raghuvanshi S."/>
            <person name="Mohanty A."/>
            <person name="Bharti A.K."/>
            <person name="Gaur A."/>
            <person name="Gupta V."/>
            <person name="Kumar D."/>
            <person name="Ravi V."/>
            <person name="Vij S."/>
            <person name="Kapur A."/>
            <person name="Khurana P."/>
            <person name="Khurana P."/>
            <person name="Khurana J.P."/>
            <person name="Tyagi A.K."/>
            <person name="Gaikwad K."/>
            <person name="Singh A."/>
            <person name="Dalal V."/>
            <person name="Srivastava S."/>
            <person name="Dixit A."/>
            <person name="Pal A.K."/>
            <person name="Ghazi I.A."/>
            <person name="Yadav M."/>
            <person name="Pandit A."/>
            <person name="Bhargava A."/>
            <person name="Sureshbabu K."/>
            <person name="Batra K."/>
            <person name="Sharma T.R."/>
            <person name="Mohapatra T."/>
            <person name="Singh N.K."/>
            <person name="Messing J."/>
            <person name="Nelson A.B."/>
            <person name="Fuks G."/>
            <person name="Kavchok S."/>
            <person name="Keizer G."/>
            <person name="Linton E."/>
            <person name="Llaca V."/>
            <person name="Song R."/>
            <person name="Tanyolac B."/>
            <person name="Young S."/>
            <person name="Ho-Il K."/>
            <person name="Hahn J.H."/>
            <person name="Sangsakoo G."/>
            <person name="Vanavichit A."/>
            <person name="de Mattos Luiz.A.T."/>
            <person name="Zimmer P.D."/>
            <person name="Malone G."/>
            <person name="Dellagostin O."/>
            <person name="de Oliveira A.C."/>
            <person name="Bevan M."/>
            <person name="Bancroft I."/>
            <person name="Minx P."/>
            <person name="Cordum H."/>
            <person name="Wilson R."/>
            <person name="Cheng Z."/>
            <person name="Jin W."/>
            <person name="Jiang J."/>
            <person name="Leong S.A."/>
            <person name="Iwama H."/>
            <person name="Gojobori T."/>
            <person name="Itoh T."/>
            <person name="Niimura Y."/>
            <person name="Fujii Y."/>
            <person name="Habara T."/>
            <person name="Sakai H."/>
            <person name="Sato Y."/>
            <person name="Wilson G."/>
            <person name="Kumar K."/>
            <person name="McCouch S."/>
            <person name="Juretic N."/>
            <person name="Hoen D."/>
            <person name="Wright S."/>
            <person name="Bruskiewich R."/>
            <person name="Bureau T."/>
            <person name="Miyao A."/>
            <person name="Hirochika H."/>
            <person name="Nishikawa T."/>
            <person name="Kadowaki K."/>
            <person name="Sugiura M."/>
            <person name="Burr B."/>
            <person name="Sasaki T."/>
        </authorList>
    </citation>
    <scope>NUCLEOTIDE SEQUENCE [LARGE SCALE GENOMIC DNA]</scope>
    <source>
        <strain evidence="2">cv. Nipponbare</strain>
    </source>
</reference>
<name>Q6ZLB3_ORYSJ</name>
<reference evidence="2" key="2">
    <citation type="journal article" date="2008" name="Nucleic Acids Res.">
        <title>The rice annotation project database (RAP-DB): 2008 update.</title>
        <authorList>
            <consortium name="The rice annotation project (RAP)"/>
        </authorList>
    </citation>
    <scope>GENOME REANNOTATION</scope>
    <source>
        <strain evidence="2">cv. Nipponbare</strain>
    </source>
</reference>
<dbReference type="EMBL" id="AP003800">
    <property type="protein sequence ID" value="BAC83052.1"/>
    <property type="molecule type" value="Genomic_DNA"/>
</dbReference>
<evidence type="ECO:0000313" key="1">
    <source>
        <dbReference type="EMBL" id="BAC83052.1"/>
    </source>
</evidence>
<dbReference type="Proteomes" id="UP000000763">
    <property type="component" value="Chromosome 7"/>
</dbReference>
<sequence>MEMWFSSLAIFATGPSENVGNRERKSAGSTNIPPCRLLVLESHAIKKPPSGAVAVQVHQMLAQAQARREEQAEQQPLPRALALAATARSRWNSTTSRRCSTYRLALASPSSPVAAASLCAGGGEGGEANYHAIDALPTFAYEPAGVMEKDGVSGAVLRVVCLIRSKRT</sequence>
<accession>Q6ZLB3</accession>
<gene>
    <name evidence="1" type="primary">OJ1014_E09.36</name>
</gene>
<dbReference type="AlphaFoldDB" id="Q6ZLB3"/>
<proteinExistence type="predicted"/>
<protein>
    <submittedName>
        <fullName evidence="1">Uncharacterized protein</fullName>
    </submittedName>
</protein>
<organism evidence="1 2">
    <name type="scientific">Oryza sativa subsp. japonica</name>
    <name type="common">Rice</name>
    <dbReference type="NCBI Taxonomy" id="39947"/>
    <lineage>
        <taxon>Eukaryota</taxon>
        <taxon>Viridiplantae</taxon>
        <taxon>Streptophyta</taxon>
        <taxon>Embryophyta</taxon>
        <taxon>Tracheophyta</taxon>
        <taxon>Spermatophyta</taxon>
        <taxon>Magnoliopsida</taxon>
        <taxon>Liliopsida</taxon>
        <taxon>Poales</taxon>
        <taxon>Poaceae</taxon>
        <taxon>BOP clade</taxon>
        <taxon>Oryzoideae</taxon>
        <taxon>Oryzeae</taxon>
        <taxon>Oryzinae</taxon>
        <taxon>Oryza</taxon>
        <taxon>Oryza sativa</taxon>
    </lineage>
</organism>
<evidence type="ECO:0000313" key="2">
    <source>
        <dbReference type="Proteomes" id="UP000000763"/>
    </source>
</evidence>